<comment type="caution">
    <text evidence="1">The sequence shown here is derived from an EMBL/GenBank/DDBJ whole genome shotgun (WGS) entry which is preliminary data.</text>
</comment>
<dbReference type="RefSeq" id="WP_060411193.1">
    <property type="nucleotide sequence ID" value="NZ_LIIG01000165.1"/>
</dbReference>
<dbReference type="EMBL" id="LJQA01000902">
    <property type="protein sequence ID" value="KPW80070.1"/>
    <property type="molecule type" value="Genomic_DNA"/>
</dbReference>
<proteinExistence type="predicted"/>
<gene>
    <name evidence="1" type="ORF">ALO50_03658</name>
</gene>
<organism evidence="1 2">
    <name type="scientific">Pseudomonas syringae pv. cerasicola</name>
    <dbReference type="NCBI Taxonomy" id="264451"/>
    <lineage>
        <taxon>Bacteria</taxon>
        <taxon>Pseudomonadati</taxon>
        <taxon>Pseudomonadota</taxon>
        <taxon>Gammaproteobacteria</taxon>
        <taxon>Pseudomonadales</taxon>
        <taxon>Pseudomonadaceae</taxon>
        <taxon>Pseudomonas</taxon>
        <taxon>Pseudomonas syringae</taxon>
    </lineage>
</organism>
<dbReference type="Proteomes" id="UP000050356">
    <property type="component" value="Unassembled WGS sequence"/>
</dbReference>
<accession>A0A0N8R033</accession>
<evidence type="ECO:0000313" key="1">
    <source>
        <dbReference type="EMBL" id="KPW80070.1"/>
    </source>
</evidence>
<sequence>MRLDDVRTLQEAPSAQHAEELIKAGWTLVAIVSGERYESGQKAQGPIYVLAQAAPESEPAKDINFSWV</sequence>
<protein>
    <submittedName>
        <fullName evidence="1">Uncharacterized protein</fullName>
    </submittedName>
</protein>
<evidence type="ECO:0000313" key="2">
    <source>
        <dbReference type="Proteomes" id="UP000050356"/>
    </source>
</evidence>
<name>A0A0N8R033_PSESX</name>
<reference evidence="1 2" key="1">
    <citation type="submission" date="2015-09" db="EMBL/GenBank/DDBJ databases">
        <title>Genome announcement of multiple Pseudomonas syringae strains.</title>
        <authorList>
            <person name="Thakur S."/>
            <person name="Wang P.W."/>
            <person name="Gong Y."/>
            <person name="Weir B.S."/>
            <person name="Guttman D.S."/>
        </authorList>
    </citation>
    <scope>NUCLEOTIDE SEQUENCE [LARGE SCALE GENOMIC DNA]</scope>
    <source>
        <strain evidence="1 2">ICMP17524</strain>
    </source>
</reference>
<dbReference type="AlphaFoldDB" id="A0A0N8R033"/>
<dbReference type="PATRIC" id="fig|264451.4.peg.5154"/>